<evidence type="ECO:0000256" key="3">
    <source>
        <dbReference type="ARBA" id="ARBA00022490"/>
    </source>
</evidence>
<dbReference type="Pfam" id="PF22470">
    <property type="entry name" value="Histone_HNS_N"/>
    <property type="match status" value="1"/>
</dbReference>
<evidence type="ECO:0000256" key="6">
    <source>
        <dbReference type="PIRSR" id="PIRSR002096-1"/>
    </source>
</evidence>
<evidence type="ECO:0000313" key="13">
    <source>
        <dbReference type="Proteomes" id="UP000310719"/>
    </source>
</evidence>
<dbReference type="GO" id="GO:0005829">
    <property type="term" value="C:cytosol"/>
    <property type="evidence" value="ECO:0007669"/>
    <property type="project" value="TreeGrafter"/>
</dbReference>
<feature type="DNA-binding region" evidence="6">
    <location>
        <begin position="111"/>
        <end position="116"/>
    </location>
</feature>
<evidence type="ECO:0000256" key="1">
    <source>
        <dbReference type="ARBA" id="ARBA00004453"/>
    </source>
</evidence>
<comment type="subcellular location">
    <subcellularLocation>
        <location evidence="1">Cytoplasm</location>
        <location evidence="1">Nucleoid</location>
    </subcellularLocation>
</comment>
<sequence length="133" mass="15533">MEDELKLLNSIHDLRAAAREMPLEFLEMALKKFRLVVRERREKESARQKVQDERNERLEKLRLLLPEKGIDPAEQVASPESDNKSVKVRTPRMARYRYQNENGKTRTWTGQGRMPKVIAEQLAAGKSLDDFLV</sequence>
<reference evidence="9" key="2">
    <citation type="submission" date="2017-09" db="EMBL/GenBank/DDBJ databases">
        <title>FDA dAtabase for Regulatory Grade micrObial Sequences (FDA-ARGOS): Supporting development and validation of Infectious Disease Dx tests.</title>
        <authorList>
            <person name="Minogue T."/>
            <person name="Wolcott M."/>
            <person name="Wasieloski L."/>
            <person name="Aguilar W."/>
            <person name="Moore D."/>
            <person name="Tallon L.J."/>
            <person name="Sadzewicz L."/>
            <person name="Ott S."/>
            <person name="Zhao X."/>
            <person name="Nagaraj S."/>
            <person name="Vavikolanu K."/>
            <person name="Aluvathingal J."/>
            <person name="Nadendla S."/>
            <person name="Sichtig H."/>
        </authorList>
    </citation>
    <scope>NUCLEOTIDE SEQUENCE</scope>
    <source>
        <strain evidence="9">FDAARGOS_404</strain>
    </source>
</reference>
<dbReference type="InterPro" id="IPR054180">
    <property type="entry name" value="H-NS-like_N"/>
</dbReference>
<dbReference type="GO" id="GO:0030527">
    <property type="term" value="F:structural constituent of chromatin"/>
    <property type="evidence" value="ECO:0007669"/>
    <property type="project" value="InterPro"/>
</dbReference>
<dbReference type="InterPro" id="IPR001801">
    <property type="entry name" value="Histone_HNS"/>
</dbReference>
<feature type="domain" description="DNA-binding protein H-NS-like C-terminal" evidence="8">
    <location>
        <begin position="86"/>
        <end position="133"/>
    </location>
</feature>
<dbReference type="GO" id="GO:0032993">
    <property type="term" value="C:protein-DNA complex"/>
    <property type="evidence" value="ECO:0007669"/>
    <property type="project" value="TreeGrafter"/>
</dbReference>
<comment type="similarity">
    <text evidence="2 5">Belongs to the histone-like protein H-NS family.</text>
</comment>
<dbReference type="EMBL" id="LR590464">
    <property type="protein sequence ID" value="VTP69489.1"/>
    <property type="molecule type" value="Genomic_DNA"/>
</dbReference>
<evidence type="ECO:0000256" key="4">
    <source>
        <dbReference type="ARBA" id="ARBA00023125"/>
    </source>
</evidence>
<dbReference type="Gene3D" id="4.10.430.10">
    <property type="entry name" value="Histone-like protein H-NS, C-terminal domain"/>
    <property type="match status" value="1"/>
</dbReference>
<reference evidence="11 13" key="3">
    <citation type="submission" date="2019-05" db="EMBL/GenBank/DDBJ databases">
        <authorList>
            <consortium name="Pathogen Informatics"/>
        </authorList>
    </citation>
    <scope>NUCLEOTIDE SEQUENCE [LARGE SCALE GENOMIC DNA]</scope>
    <source>
        <strain evidence="11 13">NCTC13032</strain>
    </source>
</reference>
<dbReference type="GO" id="GO:0046983">
    <property type="term" value="F:protein dimerization activity"/>
    <property type="evidence" value="ECO:0007669"/>
    <property type="project" value="InterPro"/>
</dbReference>
<dbReference type="InterPro" id="IPR027454">
    <property type="entry name" value="Histone_HNS_N"/>
</dbReference>
<evidence type="ECO:0000313" key="10">
    <source>
        <dbReference type="EMBL" id="PHH07189.1"/>
    </source>
</evidence>
<dbReference type="GO" id="GO:0003680">
    <property type="term" value="F:minor groove of adenine-thymine-rich DNA binding"/>
    <property type="evidence" value="ECO:0007669"/>
    <property type="project" value="TreeGrafter"/>
</dbReference>
<dbReference type="InterPro" id="IPR027444">
    <property type="entry name" value="H-NS_C_dom"/>
</dbReference>
<evidence type="ECO:0000256" key="2">
    <source>
        <dbReference type="ARBA" id="ARBA00010610"/>
    </source>
</evidence>
<dbReference type="Proteomes" id="UP000310719">
    <property type="component" value="Chromosome"/>
</dbReference>
<dbReference type="AlphaFoldDB" id="A0A4U9I2W1"/>
<keyword evidence="4 5" id="KW-0238">DNA-binding</keyword>
<dbReference type="GO" id="GO:0009295">
    <property type="term" value="C:nucleoid"/>
    <property type="evidence" value="ECO:0007669"/>
    <property type="project" value="UniProtKB-SubCell"/>
</dbReference>
<evidence type="ECO:0000313" key="9">
    <source>
        <dbReference type="EMBL" id="PHH04749.1"/>
    </source>
</evidence>
<dbReference type="EMBL" id="PDLK01000002">
    <property type="protein sequence ID" value="PHH04749.1"/>
    <property type="molecule type" value="Genomic_DNA"/>
</dbReference>
<dbReference type="SUPFAM" id="SSF81273">
    <property type="entry name" value="H-NS histone-like proteins"/>
    <property type="match status" value="2"/>
</dbReference>
<dbReference type="SMART" id="SM00528">
    <property type="entry name" value="HNS"/>
    <property type="match status" value="1"/>
</dbReference>
<dbReference type="GO" id="GO:0003681">
    <property type="term" value="F:bent DNA binding"/>
    <property type="evidence" value="ECO:0007669"/>
    <property type="project" value="TreeGrafter"/>
</dbReference>
<dbReference type="RefSeq" id="WP_032611705.1">
    <property type="nucleotide sequence ID" value="NZ_CP083630.1"/>
</dbReference>
<evidence type="ECO:0000256" key="5">
    <source>
        <dbReference type="PIRNR" id="PIRNR002096"/>
    </source>
</evidence>
<dbReference type="Proteomes" id="UP000222768">
    <property type="component" value="Unassembled WGS sequence"/>
</dbReference>
<dbReference type="PANTHER" id="PTHR38097:SF2">
    <property type="entry name" value="DNA-BINDING PROTEIN STPA"/>
    <property type="match status" value="1"/>
</dbReference>
<protein>
    <recommendedName>
        <fullName evidence="5">DNA-binding protein</fullName>
    </recommendedName>
</protein>
<dbReference type="GO" id="GO:0001217">
    <property type="term" value="F:DNA-binding transcription repressor activity"/>
    <property type="evidence" value="ECO:0007669"/>
    <property type="project" value="TreeGrafter"/>
</dbReference>
<dbReference type="PIRSF" id="PIRSF002096">
    <property type="entry name" value="HnS"/>
    <property type="match status" value="1"/>
</dbReference>
<dbReference type="EMBL" id="PDLK01000001">
    <property type="protein sequence ID" value="PHH07189.1"/>
    <property type="molecule type" value="Genomic_DNA"/>
</dbReference>
<reference evidence="12" key="1">
    <citation type="submission" date="2017-09" db="EMBL/GenBank/DDBJ databases">
        <title>FDA dAtabase for Regulatory Grade micrObial Sequences (FDA-ARGOS): Supporting development and validation of Infectious Disease Dx tests.</title>
        <authorList>
            <person name="Minogue T."/>
            <person name="Wolcott M."/>
            <person name="Wasieloski L."/>
            <person name="Aguilar W."/>
            <person name="Moore D."/>
            <person name="Tallon L."/>
            <person name="Sadzewicz L."/>
            <person name="Ott S."/>
            <person name="Zhao X."/>
            <person name="Nagaraj S."/>
            <person name="Vavikolanu K."/>
            <person name="Aluvathingal J."/>
            <person name="Nadendla S."/>
            <person name="Sichtig H."/>
        </authorList>
    </citation>
    <scope>NUCLEOTIDE SEQUENCE [LARGE SCALE GENOMIC DNA]</scope>
    <source>
        <strain evidence="12">FDAARGOS_404</strain>
    </source>
</reference>
<dbReference type="GO" id="GO:0000976">
    <property type="term" value="F:transcription cis-regulatory region binding"/>
    <property type="evidence" value="ECO:0007669"/>
    <property type="project" value="TreeGrafter"/>
</dbReference>
<keyword evidence="3" id="KW-0963">Cytoplasm</keyword>
<dbReference type="Pfam" id="PF00816">
    <property type="entry name" value="Histone_HNS"/>
    <property type="match status" value="1"/>
</dbReference>
<name>A0A4U9I2W1_9ENTR</name>
<dbReference type="Gene3D" id="1.10.287.1050">
    <property type="entry name" value="H-NS histone-like proteins"/>
    <property type="match status" value="1"/>
</dbReference>
<evidence type="ECO:0000313" key="11">
    <source>
        <dbReference type="EMBL" id="VTP69489.1"/>
    </source>
</evidence>
<feature type="region of interest" description="Disordered" evidence="7">
    <location>
        <begin position="70"/>
        <end position="93"/>
    </location>
</feature>
<evidence type="ECO:0000256" key="7">
    <source>
        <dbReference type="SAM" id="MobiDB-lite"/>
    </source>
</evidence>
<evidence type="ECO:0000259" key="8">
    <source>
        <dbReference type="SMART" id="SM00528"/>
    </source>
</evidence>
<dbReference type="PANTHER" id="PTHR38097">
    <property type="match status" value="1"/>
</dbReference>
<dbReference type="InterPro" id="IPR037150">
    <property type="entry name" value="H-NS_C_dom_sf"/>
</dbReference>
<evidence type="ECO:0000313" key="12">
    <source>
        <dbReference type="Proteomes" id="UP000222768"/>
    </source>
</evidence>
<proteinExistence type="inferred from homology"/>
<organism evidence="11 13">
    <name type="scientific">Leclercia adecarboxylata</name>
    <dbReference type="NCBI Taxonomy" id="83655"/>
    <lineage>
        <taxon>Bacteria</taxon>
        <taxon>Pseudomonadati</taxon>
        <taxon>Pseudomonadota</taxon>
        <taxon>Gammaproteobacteria</taxon>
        <taxon>Enterobacterales</taxon>
        <taxon>Enterobacteriaceae</taxon>
        <taxon>Leclercia</taxon>
    </lineage>
</organism>
<gene>
    <name evidence="11" type="primary">stpA_2</name>
    <name evidence="10" type="ORF">CRX53_00045</name>
    <name evidence="9" type="ORF">CRX53_12645</name>
    <name evidence="11" type="ORF">NCTC13032_04393</name>
</gene>
<accession>A0A4U9I2W1</accession>